<organism evidence="2 3">
    <name type="scientific">Ameca splendens</name>
    <dbReference type="NCBI Taxonomy" id="208324"/>
    <lineage>
        <taxon>Eukaryota</taxon>
        <taxon>Metazoa</taxon>
        <taxon>Chordata</taxon>
        <taxon>Craniata</taxon>
        <taxon>Vertebrata</taxon>
        <taxon>Euteleostomi</taxon>
        <taxon>Actinopterygii</taxon>
        <taxon>Neopterygii</taxon>
        <taxon>Teleostei</taxon>
        <taxon>Neoteleostei</taxon>
        <taxon>Acanthomorphata</taxon>
        <taxon>Ovalentaria</taxon>
        <taxon>Atherinomorphae</taxon>
        <taxon>Cyprinodontiformes</taxon>
        <taxon>Goodeidae</taxon>
        <taxon>Ameca</taxon>
    </lineage>
</organism>
<dbReference type="Proteomes" id="UP001469553">
    <property type="component" value="Unassembled WGS sequence"/>
</dbReference>
<evidence type="ECO:0000313" key="2">
    <source>
        <dbReference type="EMBL" id="MEQ2288116.1"/>
    </source>
</evidence>
<keyword evidence="3" id="KW-1185">Reference proteome</keyword>
<evidence type="ECO:0000259" key="1">
    <source>
        <dbReference type="Pfam" id="PF21365"/>
    </source>
</evidence>
<dbReference type="Gene3D" id="2.60.40.1180">
    <property type="entry name" value="Golgi alpha-mannosidase II"/>
    <property type="match status" value="2"/>
</dbReference>
<reference evidence="2 3" key="1">
    <citation type="submission" date="2021-06" db="EMBL/GenBank/DDBJ databases">
        <authorList>
            <person name="Palmer J.M."/>
        </authorList>
    </citation>
    <scope>NUCLEOTIDE SEQUENCE [LARGE SCALE GENOMIC DNA]</scope>
    <source>
        <strain evidence="2 3">AS_MEX2019</strain>
        <tissue evidence="2">Muscle</tissue>
    </source>
</reference>
<dbReference type="Pfam" id="PF21365">
    <property type="entry name" value="Glyco_hydro_31_3rd"/>
    <property type="match status" value="1"/>
</dbReference>
<feature type="non-terminal residue" evidence="2">
    <location>
        <position position="1"/>
    </location>
</feature>
<feature type="domain" description="Glycosyl hydrolase family 31 C-terminal" evidence="1">
    <location>
        <begin position="18"/>
        <end position="106"/>
    </location>
</feature>
<comment type="caution">
    <text evidence="2">The sequence shown here is derived from an EMBL/GenBank/DDBJ whole genome shotgun (WGS) entry which is preliminary data.</text>
</comment>
<dbReference type="PANTHER" id="PTHR22762">
    <property type="entry name" value="ALPHA-GLUCOSIDASE"/>
    <property type="match status" value="1"/>
</dbReference>
<protein>
    <recommendedName>
        <fullName evidence="1">Glycosyl hydrolase family 31 C-terminal domain-containing protein</fullName>
    </recommendedName>
</protein>
<dbReference type="InterPro" id="IPR048395">
    <property type="entry name" value="Glyco_hydro_31_C"/>
</dbReference>
<dbReference type="PANTHER" id="PTHR22762:SF60">
    <property type="entry name" value="NEUTRAL ALPHA-GLUCOSIDASE C"/>
    <property type="match status" value="1"/>
</dbReference>
<sequence>YCLLPYWYTLFHYAHTTGMPPVRPLWVEFPKEEGTFTEDNQYMIGGALLACPVVEPGAQTVKVLLPGSAEIWYDICSAKAYKGGRSLSLPVNLDTVPVFQRGGSVVCRSTGSGKCTADYQELPLNVTVALNSQGSADGDLYLDDGHSFEYRDRKAFCLRRFNLLSGRLLCRPATGEGRFDCETVVQSVTIMGVKNKPSRVNVHVSGADTISASFEFLETCCMLTLNNLNLRVAMDWEIQIN</sequence>
<proteinExistence type="predicted"/>
<evidence type="ECO:0000313" key="3">
    <source>
        <dbReference type="Proteomes" id="UP001469553"/>
    </source>
</evidence>
<dbReference type="InterPro" id="IPR013780">
    <property type="entry name" value="Glyco_hydro_b"/>
</dbReference>
<dbReference type="EMBL" id="JAHRIP010020402">
    <property type="protein sequence ID" value="MEQ2288116.1"/>
    <property type="molecule type" value="Genomic_DNA"/>
</dbReference>
<dbReference type="SUPFAM" id="SSF51011">
    <property type="entry name" value="Glycosyl hydrolase domain"/>
    <property type="match status" value="1"/>
</dbReference>
<name>A0ABV0Y310_9TELE</name>
<accession>A0ABV0Y310</accession>
<gene>
    <name evidence="2" type="ORF">AMECASPLE_019607</name>
</gene>